<reference evidence="2 3" key="1">
    <citation type="submission" date="2023-04" db="EMBL/GenBank/DDBJ databases">
        <title>Forest soil microbial communities from Buena Vista Peninsula, Colon Province, Panama.</title>
        <authorList>
            <person name="Bouskill N."/>
        </authorList>
    </citation>
    <scope>NUCLEOTIDE SEQUENCE [LARGE SCALE GENOMIC DNA]</scope>
    <source>
        <strain evidence="2 3">CFH S0262</strain>
    </source>
</reference>
<name>A0ABT6M6A6_9NOCA</name>
<proteinExistence type="predicted"/>
<dbReference type="RefSeq" id="WP_280759204.1">
    <property type="nucleotide sequence ID" value="NZ_JARXVC010000002.1"/>
</dbReference>
<comment type="caution">
    <text evidence="2">The sequence shown here is derived from an EMBL/GenBank/DDBJ whole genome shotgun (WGS) entry which is preliminary data.</text>
</comment>
<keyword evidence="3" id="KW-1185">Reference proteome</keyword>
<keyword evidence="1" id="KW-0812">Transmembrane</keyword>
<gene>
    <name evidence="2" type="ORF">M2280_001051</name>
</gene>
<feature type="transmembrane region" description="Helical" evidence="1">
    <location>
        <begin position="84"/>
        <end position="105"/>
    </location>
</feature>
<evidence type="ECO:0000256" key="1">
    <source>
        <dbReference type="SAM" id="Phobius"/>
    </source>
</evidence>
<feature type="transmembrane region" description="Helical" evidence="1">
    <location>
        <begin position="37"/>
        <end position="64"/>
    </location>
</feature>
<accession>A0ABT6M6A6</accession>
<dbReference type="Proteomes" id="UP001160334">
    <property type="component" value="Unassembled WGS sequence"/>
</dbReference>
<keyword evidence="1" id="KW-0472">Membrane</keyword>
<evidence type="ECO:0008006" key="4">
    <source>
        <dbReference type="Google" id="ProtNLM"/>
    </source>
</evidence>
<organism evidence="2 3">
    <name type="scientific">Prescottella agglutinans</name>
    <dbReference type="NCBI Taxonomy" id="1644129"/>
    <lineage>
        <taxon>Bacteria</taxon>
        <taxon>Bacillati</taxon>
        <taxon>Actinomycetota</taxon>
        <taxon>Actinomycetes</taxon>
        <taxon>Mycobacteriales</taxon>
        <taxon>Nocardiaceae</taxon>
        <taxon>Prescottella</taxon>
    </lineage>
</organism>
<evidence type="ECO:0000313" key="3">
    <source>
        <dbReference type="Proteomes" id="UP001160334"/>
    </source>
</evidence>
<protein>
    <recommendedName>
        <fullName evidence="4">DUF4190 domain-containing protein</fullName>
    </recommendedName>
</protein>
<keyword evidence="1" id="KW-1133">Transmembrane helix</keyword>
<sequence>MSLVADRPTSDSDPTEEKSPPFATIVRWLGRAGSDTSIALGALSVITFWTFGLGIVLGVGAIGVGVAASRSGAAGDREPNSLEALFGILSGAFGVLAGVIFLAVAGPQW</sequence>
<dbReference type="EMBL" id="JARXVC010000002">
    <property type="protein sequence ID" value="MDH6279842.1"/>
    <property type="molecule type" value="Genomic_DNA"/>
</dbReference>
<evidence type="ECO:0000313" key="2">
    <source>
        <dbReference type="EMBL" id="MDH6279842.1"/>
    </source>
</evidence>